<evidence type="ECO:0000256" key="8">
    <source>
        <dbReference type="ARBA" id="ARBA00022701"/>
    </source>
</evidence>
<dbReference type="SUPFAM" id="SSF52540">
    <property type="entry name" value="P-loop containing nucleoside triphosphate hydrolases"/>
    <property type="match status" value="4"/>
</dbReference>
<gene>
    <name evidence="23" type="ORF">KFL_003180090</name>
</gene>
<dbReference type="InterPro" id="IPR027417">
    <property type="entry name" value="P-loop_NTPase"/>
</dbReference>
<name>A0A1Y1IFJ5_KLENI</name>
<keyword evidence="14 21" id="KW-0175">Coiled coil</keyword>
<dbReference type="Gene3D" id="1.10.8.1220">
    <property type="match status" value="1"/>
</dbReference>
<proteinExistence type="inferred from homology"/>
<dbReference type="Proteomes" id="UP000054558">
    <property type="component" value="Unassembled WGS sequence"/>
</dbReference>
<keyword evidence="12" id="KW-0282">Flagellum</keyword>
<dbReference type="Pfam" id="PF18198">
    <property type="entry name" value="AAA_lid_11"/>
    <property type="match status" value="1"/>
</dbReference>
<evidence type="ECO:0000256" key="10">
    <source>
        <dbReference type="ARBA" id="ARBA00022794"/>
    </source>
</evidence>
<dbReference type="InterPro" id="IPR042219">
    <property type="entry name" value="AAA_lid_11_sf"/>
</dbReference>
<dbReference type="Pfam" id="PF12781">
    <property type="entry name" value="AAA_9"/>
    <property type="match status" value="1"/>
</dbReference>
<evidence type="ECO:0000256" key="15">
    <source>
        <dbReference type="ARBA" id="ARBA00023069"/>
    </source>
</evidence>
<evidence type="ECO:0000256" key="20">
    <source>
        <dbReference type="ARBA" id="ARBA00023902"/>
    </source>
</evidence>
<evidence type="ECO:0000256" key="16">
    <source>
        <dbReference type="ARBA" id="ARBA00023136"/>
    </source>
</evidence>
<dbReference type="GO" id="GO:0005874">
    <property type="term" value="C:microtubule"/>
    <property type="evidence" value="ECO:0007669"/>
    <property type="project" value="UniProtKB-KW"/>
</dbReference>
<dbReference type="Gene3D" id="1.20.140.100">
    <property type="entry name" value="Dynein heavy chain, N-terminal domain 2"/>
    <property type="match status" value="1"/>
</dbReference>
<dbReference type="Gene3D" id="3.20.180.20">
    <property type="entry name" value="Dynein heavy chain, N-terminal domain 2"/>
    <property type="match status" value="1"/>
</dbReference>
<dbReference type="GO" id="GO:0051959">
    <property type="term" value="F:dynein light intermediate chain binding"/>
    <property type="evidence" value="ECO:0007669"/>
    <property type="project" value="InterPro"/>
</dbReference>
<evidence type="ECO:0000256" key="7">
    <source>
        <dbReference type="ARBA" id="ARBA00022490"/>
    </source>
</evidence>
<evidence type="ECO:0000256" key="6">
    <source>
        <dbReference type="ARBA" id="ARBA00022475"/>
    </source>
</evidence>
<dbReference type="Pfam" id="PF12777">
    <property type="entry name" value="MT"/>
    <property type="match status" value="1"/>
</dbReference>
<dbReference type="OMA" id="WCKERVS"/>
<evidence type="ECO:0000256" key="13">
    <source>
        <dbReference type="ARBA" id="ARBA00023017"/>
    </source>
</evidence>
<dbReference type="Gene3D" id="1.20.58.1120">
    <property type="match status" value="1"/>
</dbReference>
<dbReference type="FunFam" id="3.40.50.300:FF:001685">
    <property type="entry name" value="Dynein heavy chain, putative"/>
    <property type="match status" value="1"/>
</dbReference>
<dbReference type="GO" id="GO:0005524">
    <property type="term" value="F:ATP binding"/>
    <property type="evidence" value="ECO:0007669"/>
    <property type="project" value="UniProtKB-KW"/>
</dbReference>
<keyword evidence="11" id="KW-0067">ATP-binding</keyword>
<keyword evidence="24" id="KW-1185">Reference proteome</keyword>
<dbReference type="GO" id="GO:0007018">
    <property type="term" value="P:microtubule-based movement"/>
    <property type="evidence" value="ECO:0007669"/>
    <property type="project" value="InterPro"/>
</dbReference>
<dbReference type="Pfam" id="PF03028">
    <property type="entry name" value="Dynein_heavy"/>
    <property type="match status" value="1"/>
</dbReference>
<dbReference type="InterPro" id="IPR041658">
    <property type="entry name" value="AAA_lid_11"/>
</dbReference>
<dbReference type="Pfam" id="PF12775">
    <property type="entry name" value="AAA_7"/>
    <property type="match status" value="1"/>
</dbReference>
<dbReference type="Pfam" id="PF18199">
    <property type="entry name" value="Dynein_C"/>
    <property type="match status" value="1"/>
</dbReference>
<dbReference type="GO" id="GO:0060170">
    <property type="term" value="C:ciliary membrane"/>
    <property type="evidence" value="ECO:0007669"/>
    <property type="project" value="UniProtKB-SubCell"/>
</dbReference>
<dbReference type="FunFam" id="1.20.920.20:FF:000002">
    <property type="entry name" value="Cytoplasmic dynein 1 heavy chain"/>
    <property type="match status" value="1"/>
</dbReference>
<feature type="coiled-coil region" evidence="21">
    <location>
        <begin position="3098"/>
        <end position="3167"/>
    </location>
</feature>
<keyword evidence="17" id="KW-0505">Motor protein</keyword>
<keyword evidence="6" id="KW-1003">Cell membrane</keyword>
<dbReference type="InterPro" id="IPR043157">
    <property type="entry name" value="Dynein_AAA1S"/>
</dbReference>
<evidence type="ECO:0000256" key="2">
    <source>
        <dbReference type="ARBA" id="ARBA00004430"/>
    </source>
</evidence>
<dbReference type="Gene3D" id="1.10.8.720">
    <property type="entry name" value="Region D6 of dynein motor"/>
    <property type="match status" value="1"/>
</dbReference>
<evidence type="ECO:0000259" key="22">
    <source>
        <dbReference type="SMART" id="SM00382"/>
    </source>
</evidence>
<evidence type="ECO:0000256" key="5">
    <source>
        <dbReference type="ARBA" id="ARBA00022473"/>
    </source>
</evidence>
<dbReference type="GO" id="GO:0045505">
    <property type="term" value="F:dynein intermediate chain binding"/>
    <property type="evidence" value="ECO:0007669"/>
    <property type="project" value="InterPro"/>
</dbReference>
<evidence type="ECO:0000256" key="14">
    <source>
        <dbReference type="ARBA" id="ARBA00023054"/>
    </source>
</evidence>
<keyword evidence="18" id="KW-0206">Cytoskeleton</keyword>
<keyword evidence="15" id="KW-0969">Cilium</keyword>
<evidence type="ECO:0000256" key="11">
    <source>
        <dbReference type="ARBA" id="ARBA00022840"/>
    </source>
</evidence>
<evidence type="ECO:0000256" key="12">
    <source>
        <dbReference type="ARBA" id="ARBA00022846"/>
    </source>
</evidence>
<dbReference type="InterPro" id="IPR026983">
    <property type="entry name" value="DHC"/>
</dbReference>
<dbReference type="InterPro" id="IPR042228">
    <property type="entry name" value="Dynein_linker_3"/>
</dbReference>
<dbReference type="InterPro" id="IPR042222">
    <property type="entry name" value="Dynein_2_N"/>
</dbReference>
<comment type="subcellular location">
    <subcellularLocation>
        <location evidence="3">Cell projection</location>
        <location evidence="3">Cilium membrane</location>
        <topology evidence="3">Peripheral membrane protein</topology>
        <orientation evidence="3">Cytoplasmic side</orientation>
    </subcellularLocation>
    <subcellularLocation>
        <location evidence="1">Cell projection</location>
        <location evidence="1">Cilium</location>
        <location evidence="1">Flagellum</location>
    </subcellularLocation>
    <subcellularLocation>
        <location evidence="2">Cytoplasm</location>
        <location evidence="2">Cytoskeleton</location>
        <location evidence="2">Cilium axoneme</location>
    </subcellularLocation>
</comment>
<feature type="domain" description="AAA+ ATPase" evidence="22">
    <location>
        <begin position="2289"/>
        <end position="2438"/>
    </location>
</feature>
<evidence type="ECO:0000256" key="17">
    <source>
        <dbReference type="ARBA" id="ARBA00023175"/>
    </source>
</evidence>
<dbReference type="FunFam" id="1.10.8.710:FF:000001">
    <property type="entry name" value="Dynein axonemal heavy chain 2"/>
    <property type="match status" value="1"/>
</dbReference>
<dbReference type="FunFam" id="3.40.50.300:FF:000706">
    <property type="entry name" value="Cytoplasmic dynein 2 heavy chain 1"/>
    <property type="match status" value="1"/>
</dbReference>
<evidence type="ECO:0000256" key="4">
    <source>
        <dbReference type="ARBA" id="ARBA00008887"/>
    </source>
</evidence>
<feature type="domain" description="AAA+ ATPase" evidence="22">
    <location>
        <begin position="1703"/>
        <end position="1840"/>
    </location>
</feature>
<dbReference type="InterPro" id="IPR049400">
    <property type="entry name" value="DYNC2H1_AAA_dom"/>
</dbReference>
<dbReference type="InterPro" id="IPR024743">
    <property type="entry name" value="Dynein_HC_stalk"/>
</dbReference>
<dbReference type="InterPro" id="IPR054354">
    <property type="entry name" value="DYNC2H1-like_lid"/>
</dbReference>
<reference evidence="23 24" key="1">
    <citation type="journal article" date="2014" name="Nat. Commun.">
        <title>Klebsormidium flaccidum genome reveals primary factors for plant terrestrial adaptation.</title>
        <authorList>
            <person name="Hori K."/>
            <person name="Maruyama F."/>
            <person name="Fujisawa T."/>
            <person name="Togashi T."/>
            <person name="Yamamoto N."/>
            <person name="Seo M."/>
            <person name="Sato S."/>
            <person name="Yamada T."/>
            <person name="Mori H."/>
            <person name="Tajima N."/>
            <person name="Moriyama T."/>
            <person name="Ikeuchi M."/>
            <person name="Watanabe M."/>
            <person name="Wada H."/>
            <person name="Kobayashi K."/>
            <person name="Saito M."/>
            <person name="Masuda T."/>
            <person name="Sasaki-Sekimoto Y."/>
            <person name="Mashiguchi K."/>
            <person name="Awai K."/>
            <person name="Shimojima M."/>
            <person name="Masuda S."/>
            <person name="Iwai M."/>
            <person name="Nobusawa T."/>
            <person name="Narise T."/>
            <person name="Kondo S."/>
            <person name="Saito H."/>
            <person name="Sato R."/>
            <person name="Murakawa M."/>
            <person name="Ihara Y."/>
            <person name="Oshima-Yamada Y."/>
            <person name="Ohtaka K."/>
            <person name="Satoh M."/>
            <person name="Sonobe K."/>
            <person name="Ishii M."/>
            <person name="Ohtani R."/>
            <person name="Kanamori-Sato M."/>
            <person name="Honoki R."/>
            <person name="Miyazaki D."/>
            <person name="Mochizuki H."/>
            <person name="Umetsu J."/>
            <person name="Higashi K."/>
            <person name="Shibata D."/>
            <person name="Kamiya Y."/>
            <person name="Sato N."/>
            <person name="Nakamura Y."/>
            <person name="Tabata S."/>
            <person name="Ida S."/>
            <person name="Kurokawa K."/>
            <person name="Ohta H."/>
        </authorList>
    </citation>
    <scope>NUCLEOTIDE SEQUENCE [LARGE SCALE GENOMIC DNA]</scope>
    <source>
        <strain evidence="23 24">NIES-2285</strain>
    </source>
</reference>
<dbReference type="FunFam" id="3.40.50.300:FF:000598">
    <property type="entry name" value="Dynein cytoplasmic 2 heavy chain 1"/>
    <property type="match status" value="1"/>
</dbReference>
<keyword evidence="19" id="KW-0966">Cell projection</keyword>
<dbReference type="InterPro" id="IPR013602">
    <property type="entry name" value="Dynein_heavy_linker"/>
</dbReference>
<evidence type="ECO:0000256" key="1">
    <source>
        <dbReference type="ARBA" id="ARBA00004230"/>
    </source>
</evidence>
<dbReference type="Pfam" id="PF21264">
    <property type="entry name" value="DYNC2H1_AAA_dom"/>
    <property type="match status" value="1"/>
</dbReference>
<evidence type="ECO:0000313" key="23">
    <source>
        <dbReference type="EMBL" id="GAQ86888.1"/>
    </source>
</evidence>
<dbReference type="OrthoDB" id="447173at2759"/>
<evidence type="ECO:0000256" key="19">
    <source>
        <dbReference type="ARBA" id="ARBA00023273"/>
    </source>
</evidence>
<organism evidence="23 24">
    <name type="scientific">Klebsormidium nitens</name>
    <name type="common">Green alga</name>
    <name type="synonym">Ulothrix nitens</name>
    <dbReference type="NCBI Taxonomy" id="105231"/>
    <lineage>
        <taxon>Eukaryota</taxon>
        <taxon>Viridiplantae</taxon>
        <taxon>Streptophyta</taxon>
        <taxon>Klebsormidiophyceae</taxon>
        <taxon>Klebsormidiales</taxon>
        <taxon>Klebsormidiaceae</taxon>
        <taxon>Klebsormidium</taxon>
    </lineage>
</organism>
<dbReference type="Gene3D" id="1.20.920.30">
    <property type="match status" value="1"/>
</dbReference>
<dbReference type="Pfam" id="PF12780">
    <property type="entry name" value="AAA_8"/>
    <property type="match status" value="1"/>
</dbReference>
<dbReference type="InterPro" id="IPR043160">
    <property type="entry name" value="Dynein_C_barrel"/>
</dbReference>
<evidence type="ECO:0000256" key="21">
    <source>
        <dbReference type="SAM" id="Coils"/>
    </source>
</evidence>
<feature type="coiled-coil region" evidence="21">
    <location>
        <begin position="698"/>
        <end position="725"/>
    </location>
</feature>
<evidence type="ECO:0000256" key="9">
    <source>
        <dbReference type="ARBA" id="ARBA00022741"/>
    </source>
</evidence>
<dbReference type="FunFam" id="3.40.50.300:FF:000071">
    <property type="entry name" value="Cytoplasmic dynein heavy chain 1"/>
    <property type="match status" value="1"/>
</dbReference>
<keyword evidence="8" id="KW-0493">Microtubule</keyword>
<dbReference type="InterPro" id="IPR003593">
    <property type="entry name" value="AAA+_ATPase"/>
</dbReference>
<dbReference type="InterPro" id="IPR024317">
    <property type="entry name" value="Dynein_heavy_chain_D4_dom"/>
</dbReference>
<keyword evidence="16" id="KW-0472">Membrane</keyword>
<dbReference type="Gene3D" id="6.10.140.1060">
    <property type="match status" value="1"/>
</dbReference>
<dbReference type="GO" id="GO:0060271">
    <property type="term" value="P:cilium assembly"/>
    <property type="evidence" value="ECO:0007669"/>
    <property type="project" value="UniProtKB-ARBA"/>
</dbReference>
<accession>A0A1Y1IFJ5</accession>
<dbReference type="GO" id="GO:0031514">
    <property type="term" value="C:motile cilium"/>
    <property type="evidence" value="ECO:0007669"/>
    <property type="project" value="UniProtKB-SubCell"/>
</dbReference>
<keyword evidence="5" id="KW-0217">Developmental protein</keyword>
<dbReference type="Pfam" id="PF08385">
    <property type="entry name" value="DHC_N1"/>
    <property type="match status" value="1"/>
</dbReference>
<dbReference type="InterPro" id="IPR041228">
    <property type="entry name" value="Dynein_C"/>
</dbReference>
<feature type="domain" description="AAA+ ATPase" evidence="22">
    <location>
        <begin position="1991"/>
        <end position="2218"/>
    </location>
</feature>
<protein>
    <recommendedName>
        <fullName evidence="20">Cytoplasmic dynein 2 heavy chain 1</fullName>
    </recommendedName>
</protein>
<dbReference type="FunFam" id="3.40.50.300:FF:001810">
    <property type="entry name" value="Cytoplasmic dynein 2 heavy chain 1"/>
    <property type="match status" value="1"/>
</dbReference>
<keyword evidence="10" id="KW-0970">Cilium biogenesis/degradation</keyword>
<dbReference type="SMART" id="SM00382">
    <property type="entry name" value="AAA"/>
    <property type="match status" value="3"/>
</dbReference>
<dbReference type="InterPro" id="IPR013594">
    <property type="entry name" value="Dynein_heavy_tail"/>
</dbReference>
<evidence type="ECO:0000313" key="24">
    <source>
        <dbReference type="Proteomes" id="UP000054558"/>
    </source>
</evidence>
<dbReference type="GO" id="GO:0030286">
    <property type="term" value="C:dynein complex"/>
    <property type="evidence" value="ECO:0007669"/>
    <property type="project" value="UniProtKB-KW"/>
</dbReference>
<dbReference type="InterPro" id="IPR004273">
    <property type="entry name" value="Dynein_heavy_D6_P-loop"/>
</dbReference>
<sequence length="4316" mass="477019">MAGSAAVHPVGDDMDPRRAFVVSTIIDSLAVPAPQRARLYTALANDDKIGSFLEEPSVQTVAASAWKETNGQLRVVTSASVDFPTGCDYQVVFSKEKPGVVSVDDIPGGIVVATRSSPQLSSLHHLLKTDLLVELESGIGTLLRRNGVTGISSRASTKRTSETGPPSPDFIAILTPSDEFQVWQELAADEQLEPGLKAAAARISQEFETLRRGFSSLSTLSEDALLELVESARPVLDAVWQLGGSAAATASPNPETPLYPQRRMAHLLALLSDAVAAAVVERVRPLDTWQGAVGEVERVMTWALRLIATWERDTLELTKLAWPSRGGNVWAGEPFYHKGLAALRVRIDEILKIREVHEELILLLSSDEAHFLTAARCFEPFRTVQVLDCSAYNEARWKAAVSEHHARIAPIETRIAEKLRETFGVTLVPALTAAVSGQGAEDGNGLAQPSQVFQQLRRYGELLARPIISEALSNEKQSISALLFRYLGLLRNEFDDHSAGHDSSDALSSISWAVQMEAKVDELMNTFALFSGVDAGRSAGGSTDASEKLSDLRRDVIEYKKAQFKQWDADTRDKLPDMALEASGRLMDLDAKDGHVEVHFTDDLVKLVQEVRALSSLGFQIKADVSKAAETARRFSRHGVVLQQVANFYNEIGTQMVPSQKGMMLDDALRFEQVLKNPRDGLGNPITWNNAPALQDYITRLQEVAMNLTEKNRKLRKKHTQLGEKVGALTAVDLVRQRDRWKEGVRDLRAVFDGLEKQGVAVTRDWRAHWDHQLYKALQYQYRKGLQSLNENLPPTTVKLVFKQKKLQFEPGFEEIRQAHFREIQKFLNIPQQFKGVGDSTIFRHMMKDESLVLALANVYERAEVLLQKLAEEQKKLSEWVALGTVDLEEFVDAHLDDVPDWELNFRILKMKAKESDAIPAEIKVDCYTIVTIPTKIAVEEQMKRLHEALCNSLRRKAVADKDGLEKFIADGRKVLEGQPQSVEDIGRARQEAFNLVSAVPAALETRRKCEEKLRLLRQVSPPRAATVDLSSLLSQWDDFTARLSQHEAHLAEQKEKLKTKIEADISEFCGRLEAFATRWAEIKPSGIPAGGAESVIQKIEDALRFVKEFEAEAAAFASACGAFEMETPEGFRVLEVLKGEVFAAQEAWGRYGTFSAERKELSGKAWTTVRGKLHLVEEFLLKWAEAVKGSVKNDPVSVLILQETERYRKCLPFLRFVREDIKWAEISALLGMTENGRAEVKFDDLTLGHFLARADAMVSRGDELKALHAQAQGEVVLRDSLNVLKVWGLERRFTLIKYESGKPCALIKEWKDVMTEVGDHQSLVQSLKESPFFAPFKDETSTWERRLGALTEGLQQLNGIQRKWVYLEPIFARGALPQEQARFRRVDEEFRQLMGGIAADTLVTSFADVPRLRDNLPRLSAQLDICQKALSDFLEEKRSHFPRFYFIGDDDMLEILGQAKNPTVIQAHLKKLFAGIHSVEFGVNNQSIVAMKSVDGEVVSLVNPVVISDRVEDWLSDLATGMKLTLKDMLARCLETKDYNKFPMQILCLADQIDFTQRCEAALQRGGSQTAAALKELVAEQKQQLKEYTSVDMEGQHVLQLKIKALILDLIHNVDVLEQLIDAKAASPDDWAWQRQLRFYRSQNSDAKVNRSETPGGAVVRMAESEFEYSFEYQGNAPKLVYTPLSDKCYLTLTQGMHLGYGGNPYGPAGTGKTESVKALGQFLGRQVLVFNCDEQFDFRSMGRIFTGLVKCGAWGCFDEFNRLEEDVLSAVSQQIQTIQAALKEGAKTVEFLGQSISVDRNAGIFVTLNPAGKGYGGRSKLPDNLKALFRSVAMTVPDNELIAEVNLISEGFQDAKTLGRKLVALFSLGRQLLSRQQHYDWGLRALKTVLGTAGQLLHHAKGKGDEIPPAQEAKLIVRSLRVTTLPKLAFADTRRFVDLVADVFPGVSVSDVSDAELEAAIAATCREMKLEAVRAQVEKVLQLHVACKQRIGVIVVGPSGTGKTTLWRILEGALRLVNGTAGTPPVKLHVMNPKAIPRQQLLGHMDMDTREWFDGVLTSAARQVVREPAEQHSWIVCDGDVDPEWIESLNSVLDDNHLLTLPSGERIQFGPNVNFIFECQDLKFASPATVSRTGMIFLSGDNLDAGLIVRPWLAGLPDDVRDEVTRLVDDYLHPALQWVFTRRAAVETTQVGTIHTALSHLTAESLTGRHEFLRGLARGLGANLEPQSRAQLLEQLANLSGESVSSIASAPDRALLDTGESLITGVRVTLTEHIRQGAATLIPWLEAGQPVLLSGPEGAGKTTLLDFCLAQLKSTAVSTIHCSAQTNASHVVQKLVQMCGNPVTTAAGRVLRPRESERLILVLKDLNLPKPDKYDTTQLVQFLQQLITAKGFYNEALEFIGLERIQIVATMNPLSSAGRHPLSSRFTSIVRVASLEAPPRAQLEAVYSAMLADIIRDVAPGHPTWGSESTVRKLAASMLEVYQSVQEAFSVEREKHYLFTPRRVTEWVQSLRRYDLRSEDVPSVLLHEATRIFSDRLVGPEPRADFERILAGTFKATWRGGAEKAESVYSVWGGAGDARQSARVGSALSRMPAGDYHKLVQDKLAAFEREFQTLNIFLFPETLERIAAMERILTRPGGSLLLLGRSGVGRRSCTRLVAYMHHMDLVSPSLSRSYDLKAFKAELKTLLAAAGVEGKKTCLLLEDQHLAQPAFLEVVNSVLSGGEVPGLYTNEELQSLLLPLQELMASDGFQHKSAFSFFVARVRQNLHVVLSMDPSNPDFDARCASNPALFASCAVMWLDTWTHERMRDVSKAILSAELSAATQEADGIDGQIVSLMAAIHTSLDSEGAAATPRQYAGFLEAYQKLFGAKRAEVLEQKGHLQAGLDKLAEAAGKVGELSQQAAEQQVLLTQKQTEAEAALIQITDSMARAGDSKAEIERLRVKLAGEEQILNGRKAGIQSELSEIQPLIDAAKKAVGQIKNDNLNEIRSLKMPPDAIRDVLEGVLLLMGNYDTSWTNMKKFLGSKSVKDEIVNYDARKVTPDMRAAVQKLLQAKGASFEHERIYRVSVAAAPMAAWVKANVQFSVVLEKVKPLEDDLASLQASLDASTARVKQCEDDLASLDGTVARLKEEFARRTGEAEALKIGLQQAKDKLAAAESLTEKLGGEKVRWEAQIGGLAGRLQELPLEALLAAAFMTYLPGQPEDFRRRMLATWQDLAGAANSPSDGPALVPDSKAFDFKRYMSTESEMLTWKAEGLPSDDLSVENAVVLLHTQQVPLVIDPSAQAAEWLRKHLREKVASMEVVAQQDPRFTTTLELAVRFGKTLLVTEVDAIEPMLYPLLRRDVSHSNSRLTVQIGDKNVDYNKDFRLFLVTRDPGLSIPPDAVSLILRTNFTVTRSGLEGQLLGLTIQSEQPELENKRSTLLKTGEEMRVQLASLEKQLLEELATSQGNILDNRALVASLNETKAKSTTVAASLLESQALQRSLDARRETYRPLAVSGSRLYFLLKSLPGLNRMYHFSLSAFLRLFKSVLSRKSAEPGTEETDGTDLVVDGRIAELMDGLIQTVFGHVTRSLFKADRLTFGLHLAQALRPCAAAELQLFTGQSVLPPGVLGAEPLSWVSDSCRASFNAFQATLPPIAQNLDFQNKSKWSAWMSNASAETDFPPHALPITTPFQRLLLIQALRPDRLESGMELYVRSVLGLASTSPEPFSLGKLHQETTAKEPVIFITSPGADPSQELEEFAARAVGPARFRQLAMGQGQSEIALAMLKEAARAGDWVCFKNLHLVVTWLPALEKEIHGLDAHPDFRLWLTSEPHDRFPPSLLMASLKVTYEAPPGLKKNLLRTYEAWTSDFVADGGSTVRAQLLFLLAWFHAIVQERRTFVPQGWSKFYEFSFADLRSGADIVSIAVNQAPPKGPIPWEFLRGLLENAIYGGRIDNRFDVQVLRAYLHQFFHEGMLAGPGQRFVPGTKGVLVPGSLKHGEFVEVLGGLPDGDAPALFGLPANIERNVQQTNSANVVAQLKMLSFASPETATGEFDRGRWSEQLRPVIELWDRLLGELGGLDRVCRVEQEPEDATPTESAIFRESQLAASLVRAISNILGGIHRALSGQGLLSPDALTSCKALLGSTVPSSWDRLWEGPEEPSAYLQALFSRVAAQPALRAAAKSGSLPSRGSSLDLSHLFSPETFLNALRQQTARRRNMAMDEMKLATAWNSELLGDAAADALQVTSLLIQGASFDGKKLADVAHDAPFAQTMPTVYMAWIAKGSPYPYKEHLAIPLYNDLGRTRFLSELQLPLAKASERDRWILTGLAAFVQG</sequence>
<dbReference type="EMBL" id="DF237267">
    <property type="protein sequence ID" value="GAQ86888.1"/>
    <property type="molecule type" value="Genomic_DNA"/>
</dbReference>
<keyword evidence="7" id="KW-0963">Cytoplasm</keyword>
<dbReference type="PANTHER" id="PTHR45703">
    <property type="entry name" value="DYNEIN HEAVY CHAIN"/>
    <property type="match status" value="1"/>
</dbReference>
<evidence type="ECO:0000256" key="18">
    <source>
        <dbReference type="ARBA" id="ARBA00023212"/>
    </source>
</evidence>
<dbReference type="Gene3D" id="3.40.50.300">
    <property type="entry name" value="P-loop containing nucleotide triphosphate hydrolases"/>
    <property type="match status" value="5"/>
</dbReference>
<keyword evidence="13" id="KW-0243">Dynein</keyword>
<dbReference type="GO" id="GO:0008569">
    <property type="term" value="F:minus-end-directed microtubule motor activity"/>
    <property type="evidence" value="ECO:0007669"/>
    <property type="project" value="InterPro"/>
</dbReference>
<dbReference type="Pfam" id="PF08393">
    <property type="entry name" value="DHC_N2"/>
    <property type="match status" value="1"/>
</dbReference>
<comment type="similarity">
    <text evidence="4">Belongs to the dynein heavy chain family.</text>
</comment>
<dbReference type="Pfam" id="PF22597">
    <property type="entry name" value="DYN_lid"/>
    <property type="match status" value="1"/>
</dbReference>
<dbReference type="PANTHER" id="PTHR45703:SF22">
    <property type="entry name" value="DYNEIN CYTOPLASMIC 2 HEAVY CHAIN 1"/>
    <property type="match status" value="1"/>
</dbReference>
<dbReference type="FunFam" id="1.10.8.720:FF:000006">
    <property type="entry name" value="cytoplasmic dynein 2 heavy chain 1"/>
    <property type="match status" value="1"/>
</dbReference>
<dbReference type="STRING" id="105231.A0A1Y1IFJ5"/>
<keyword evidence="9" id="KW-0547">Nucleotide-binding</keyword>
<dbReference type="GO" id="GO:0008104">
    <property type="term" value="P:intracellular protein localization"/>
    <property type="evidence" value="ECO:0007669"/>
    <property type="project" value="UniProtKB-ARBA"/>
</dbReference>
<dbReference type="Gene3D" id="1.10.8.710">
    <property type="match status" value="1"/>
</dbReference>
<dbReference type="Pfam" id="PF12774">
    <property type="entry name" value="AAA_6"/>
    <property type="match status" value="1"/>
</dbReference>
<dbReference type="InterPro" id="IPR035699">
    <property type="entry name" value="AAA_6"/>
</dbReference>
<evidence type="ECO:0000256" key="3">
    <source>
        <dbReference type="ARBA" id="ARBA00004522"/>
    </source>
</evidence>
<dbReference type="Gene3D" id="3.10.490.20">
    <property type="match status" value="1"/>
</dbReference>
<dbReference type="FunFam" id="3.20.180.20:FF:000002">
    <property type="entry name" value="Cytoplasmic dynein heavy chain 1"/>
    <property type="match status" value="1"/>
</dbReference>
<dbReference type="GO" id="GO:0005930">
    <property type="term" value="C:axoneme"/>
    <property type="evidence" value="ECO:0007669"/>
    <property type="project" value="UniProtKB-SubCell"/>
</dbReference>
<dbReference type="Gene3D" id="1.20.1270.280">
    <property type="match status" value="1"/>
</dbReference>
<dbReference type="Gene3D" id="1.20.920.20">
    <property type="match status" value="1"/>
</dbReference>
<dbReference type="InterPro" id="IPR035706">
    <property type="entry name" value="AAA_9"/>
</dbReference>